<dbReference type="NCBIfam" id="TIGR04474">
    <property type="entry name" value="tcm_partner"/>
    <property type="match status" value="1"/>
</dbReference>
<reference evidence="1" key="1">
    <citation type="submission" date="2024-06" db="EMBL/GenBank/DDBJ databases">
        <title>A Novel Isolate, Dehalogenimonas sp. Strain 4OHTPN, Dechlorinates Aromatic 4 Hydroxy chlorothalonil by a Novel Reductive Dehalogenase.</title>
        <authorList>
            <person name="Liu G."/>
        </authorList>
    </citation>
    <scope>NUCLEOTIDE SEQUENCE</scope>
    <source>
        <strain evidence="1">4OHTPN</strain>
    </source>
</reference>
<sequence length="434" mass="49184">MGLEFEQDAICLSGLTGSKLKCEVLGQYYPFWWGITSGGPAVGHKYLTGIVELDAATGEVFIEDTGETVLGSSGHALALKASNANAYNLKIVLVEKNPICFDHLKKVIQRRWKSINTNAAEGSISSNGTGVYLLNKSLDDALQDISHISLGNALFFFDPLRSAEYSTIEQVARARIASYYRTGTEMIVFLFTSDWFLGRGDFKGLPTGLDPNQWSDAEQKAVLEADALLGTVQWRNQILNANPIHEREQAFVEFYRQRLHRWFRYVLPMPFNPKTNQIFHLILCSNYEVGVRATREFYCNVTGNPKYTPDNKTAFDRFRKAHPDLFIGLSGTKRPSEWKILWRIITEHEEGICDNLCSDFSDIGATPNDRQGMLEWLEHVGYIRKIPNNNAWGALVPLYQINWPYTTDRLQVDPPAQFKPISLKLLSMEDINIK</sequence>
<dbReference type="RefSeq" id="WP_353714948.1">
    <property type="nucleotide sequence ID" value="NZ_CP159307.1"/>
</dbReference>
<evidence type="ECO:0000313" key="1">
    <source>
        <dbReference type="EMBL" id="XCH33738.1"/>
    </source>
</evidence>
<organism evidence="1">
    <name type="scientific">Dehalogenimonas sp. 4OHTPN</name>
    <dbReference type="NCBI Taxonomy" id="3166643"/>
    <lineage>
        <taxon>Bacteria</taxon>
        <taxon>Bacillati</taxon>
        <taxon>Chloroflexota</taxon>
        <taxon>Dehalococcoidia</taxon>
        <taxon>Dehalococcoidales</taxon>
        <taxon>Dehalococcoidaceae</taxon>
        <taxon>Dehalogenimonas</taxon>
    </lineage>
</organism>
<name>A0AAU8GAJ7_9CHLR</name>
<gene>
    <name evidence="1" type="primary">tcmP</name>
    <name evidence="1" type="ORF">ABV300_02370</name>
</gene>
<dbReference type="EMBL" id="CP159307">
    <property type="protein sequence ID" value="XCH33738.1"/>
    <property type="molecule type" value="Genomic_DNA"/>
</dbReference>
<protein>
    <submittedName>
        <fullName evidence="1">Three-Cys-motif partner protein TcmP</fullName>
    </submittedName>
</protein>
<accession>A0AAU8GAJ7</accession>
<dbReference type="InterPro" id="IPR031009">
    <property type="entry name" value="Tcm_partner"/>
</dbReference>
<dbReference type="AlphaFoldDB" id="A0AAU8GAJ7"/>
<proteinExistence type="predicted"/>